<dbReference type="Pfam" id="PF09357">
    <property type="entry name" value="RteC"/>
    <property type="match status" value="1"/>
</dbReference>
<dbReference type="Proteomes" id="UP000199116">
    <property type="component" value="Unassembled WGS sequence"/>
</dbReference>
<gene>
    <name evidence="1" type="ORF">SAMN04488033_108114</name>
</gene>
<accession>A0A1I2LG47</accession>
<protein>
    <submittedName>
        <fullName evidence="1">RteC protein</fullName>
    </submittedName>
</protein>
<keyword evidence="2" id="KW-1185">Reference proteome</keyword>
<evidence type="ECO:0000313" key="1">
    <source>
        <dbReference type="EMBL" id="SFF77518.1"/>
    </source>
</evidence>
<evidence type="ECO:0000313" key="2">
    <source>
        <dbReference type="Proteomes" id="UP000199116"/>
    </source>
</evidence>
<dbReference type="InterPro" id="IPR018534">
    <property type="entry name" value="Tet_reg_excision_RteC"/>
</dbReference>
<proteinExistence type="predicted"/>
<sequence>MTDEDLPCTNSLNKPNLKIAQQRFYLFSFTTSMFEKDMETFSENIERLIHSGKTELKMADDGIRLCIQTLSKLQKQVDKEDFEDTQTEIEFFKNIKPIPMSYLIYFTEVRSCELMLPKAGDSHKVRYLEKEIKKINKFFSANNRFVNYMEQNKNYLDFEFFSREGRRDFSFSPVINYYQNPEFSTTHDMLWSKVQALYRYIHYIREKLELIQPGSNSNFRKRQPNLLVWSGCKISLAEVIYALYHAGDINHGTADLKTLFSVFEDVFNIKFDNFYKTYGEMKARKDPRAKYLLEIATNLEAKMRREDDK</sequence>
<dbReference type="AlphaFoldDB" id="A0A1I2LG47"/>
<organism evidence="1 2">
    <name type="scientific">Salegentibacter agarivorans</name>
    <dbReference type="NCBI Taxonomy" id="345907"/>
    <lineage>
        <taxon>Bacteria</taxon>
        <taxon>Pseudomonadati</taxon>
        <taxon>Bacteroidota</taxon>
        <taxon>Flavobacteriia</taxon>
        <taxon>Flavobacteriales</taxon>
        <taxon>Flavobacteriaceae</taxon>
        <taxon>Salegentibacter</taxon>
    </lineage>
</organism>
<reference evidence="2" key="1">
    <citation type="submission" date="2016-10" db="EMBL/GenBank/DDBJ databases">
        <authorList>
            <person name="Varghese N."/>
            <person name="Submissions S."/>
        </authorList>
    </citation>
    <scope>NUCLEOTIDE SEQUENCE [LARGE SCALE GENOMIC DNA]</scope>
    <source>
        <strain evidence="2">DSM 23515</strain>
    </source>
</reference>
<name>A0A1I2LG47_9FLAO</name>
<dbReference type="EMBL" id="FOOH01000008">
    <property type="protein sequence ID" value="SFF77518.1"/>
    <property type="molecule type" value="Genomic_DNA"/>
</dbReference>